<comment type="caution">
    <text evidence="2">The sequence shown here is derived from an EMBL/GenBank/DDBJ whole genome shotgun (WGS) entry which is preliminary data.</text>
</comment>
<feature type="region of interest" description="Disordered" evidence="1">
    <location>
        <begin position="454"/>
        <end position="473"/>
    </location>
</feature>
<keyword evidence="3" id="KW-1185">Reference proteome</keyword>
<evidence type="ECO:0000313" key="2">
    <source>
        <dbReference type="EMBL" id="KAK7481855.1"/>
    </source>
</evidence>
<protein>
    <submittedName>
        <fullName evidence="2">Uncharacterized protein</fullName>
    </submittedName>
</protein>
<dbReference type="AlphaFoldDB" id="A0ABD0K4M5"/>
<reference evidence="2 3" key="1">
    <citation type="journal article" date="2023" name="Sci. Data">
        <title>Genome assembly of the Korean intertidal mud-creeper Batillaria attramentaria.</title>
        <authorList>
            <person name="Patra A.K."/>
            <person name="Ho P.T."/>
            <person name="Jun S."/>
            <person name="Lee S.J."/>
            <person name="Kim Y."/>
            <person name="Won Y.J."/>
        </authorList>
    </citation>
    <scope>NUCLEOTIDE SEQUENCE [LARGE SCALE GENOMIC DNA]</scope>
    <source>
        <strain evidence="2">Wonlab-2016</strain>
    </source>
</reference>
<feature type="region of interest" description="Disordered" evidence="1">
    <location>
        <begin position="202"/>
        <end position="223"/>
    </location>
</feature>
<proteinExistence type="predicted"/>
<name>A0ABD0K4M5_9CAEN</name>
<dbReference type="EMBL" id="JACVVK020000255">
    <property type="protein sequence ID" value="KAK7481855.1"/>
    <property type="molecule type" value="Genomic_DNA"/>
</dbReference>
<sequence length="473" mass="53908">MYTVGHLLKILGGGLTLHAKLQHLMQDSDTTRSTAFVDLTGIAGTSVFFVNHHHTTPSSDRLQRLRRVFINLSQRLHQQDTADTKSAVGSLLATGAANSDSLDSPPSEDYAKQHDDEGSATTDEDISMQEKRQQGWHVPYGKRQQAWHTTYGKRHSADDVSPIEAKRQQGWETAYGKRAEEKRHILDDVIPAGVKRQQGWHTTYGKRQGGSDVTPTESKRQQGWETAYGKRAGDITSQETSQQGWHVTYGKRRMNDIMPITDKRQQGWETAYGKRGDDVILDTTYSKRNVRDFTLSGEKRQQGWETAYGKRANDVIPFSVKRQQGWETTYGKRADDVTRFNVKRQQGWETAYGKRADDVIPFSVKRQQGWHVPYGKREDNDNESNSLKIQLLPFDNSMDSNSDDITFLQDRRQMFETFLALLLKYGSVDDDEGRLLHTADLENDNELENEAIAASQKRQQGWHTPYGKRATKI</sequence>
<gene>
    <name evidence="2" type="ORF">BaRGS_00026881</name>
</gene>
<accession>A0ABD0K4M5</accession>
<dbReference type="Proteomes" id="UP001519460">
    <property type="component" value="Unassembled WGS sequence"/>
</dbReference>
<feature type="region of interest" description="Disordered" evidence="1">
    <location>
        <begin position="96"/>
        <end position="140"/>
    </location>
</feature>
<organism evidence="2 3">
    <name type="scientific">Batillaria attramentaria</name>
    <dbReference type="NCBI Taxonomy" id="370345"/>
    <lineage>
        <taxon>Eukaryota</taxon>
        <taxon>Metazoa</taxon>
        <taxon>Spiralia</taxon>
        <taxon>Lophotrochozoa</taxon>
        <taxon>Mollusca</taxon>
        <taxon>Gastropoda</taxon>
        <taxon>Caenogastropoda</taxon>
        <taxon>Sorbeoconcha</taxon>
        <taxon>Cerithioidea</taxon>
        <taxon>Batillariidae</taxon>
        <taxon>Batillaria</taxon>
    </lineage>
</organism>
<evidence type="ECO:0000313" key="3">
    <source>
        <dbReference type="Proteomes" id="UP001519460"/>
    </source>
</evidence>
<evidence type="ECO:0000256" key="1">
    <source>
        <dbReference type="SAM" id="MobiDB-lite"/>
    </source>
</evidence>